<dbReference type="AlphaFoldDB" id="A0A915J3F6"/>
<sequence>MEDPCCPGILTLCFVYCYGTDSWNNQMQAYADTCSDTLHRRYSMFLCLHTIDINKAATFLQNSLYENVTTALENRINGH</sequence>
<organism evidence="1 2">
    <name type="scientific">Romanomermis culicivorax</name>
    <name type="common">Nematode worm</name>
    <dbReference type="NCBI Taxonomy" id="13658"/>
    <lineage>
        <taxon>Eukaryota</taxon>
        <taxon>Metazoa</taxon>
        <taxon>Ecdysozoa</taxon>
        <taxon>Nematoda</taxon>
        <taxon>Enoplea</taxon>
        <taxon>Dorylaimia</taxon>
        <taxon>Mermithida</taxon>
        <taxon>Mermithoidea</taxon>
        <taxon>Mermithidae</taxon>
        <taxon>Romanomermis</taxon>
    </lineage>
</organism>
<dbReference type="Proteomes" id="UP000887565">
    <property type="component" value="Unplaced"/>
</dbReference>
<protein>
    <submittedName>
        <fullName evidence="2">Uncharacterized protein</fullName>
    </submittedName>
</protein>
<keyword evidence="1" id="KW-1185">Reference proteome</keyword>
<dbReference type="WBParaSite" id="nRc.2.0.1.t20941-RA">
    <property type="protein sequence ID" value="nRc.2.0.1.t20941-RA"/>
    <property type="gene ID" value="nRc.2.0.1.g20941"/>
</dbReference>
<proteinExistence type="predicted"/>
<evidence type="ECO:0000313" key="2">
    <source>
        <dbReference type="WBParaSite" id="nRc.2.0.1.t20941-RA"/>
    </source>
</evidence>
<reference evidence="2" key="1">
    <citation type="submission" date="2022-11" db="UniProtKB">
        <authorList>
            <consortium name="WormBaseParasite"/>
        </authorList>
    </citation>
    <scope>IDENTIFICATION</scope>
</reference>
<accession>A0A915J3F6</accession>
<name>A0A915J3F6_ROMCU</name>
<evidence type="ECO:0000313" key="1">
    <source>
        <dbReference type="Proteomes" id="UP000887565"/>
    </source>
</evidence>